<evidence type="ECO:0000256" key="1">
    <source>
        <dbReference type="ARBA" id="ARBA00023015"/>
    </source>
</evidence>
<proteinExistence type="predicted"/>
<keyword evidence="6" id="KW-1185">Reference proteome</keyword>
<dbReference type="AlphaFoldDB" id="A0A8J3HZ59"/>
<protein>
    <submittedName>
        <fullName evidence="5">MarR family transcriptional regulator</fullName>
    </submittedName>
</protein>
<comment type="caution">
    <text evidence="5">The sequence shown here is derived from an EMBL/GenBank/DDBJ whole genome shotgun (WGS) entry which is preliminary data.</text>
</comment>
<dbReference type="GO" id="GO:0003700">
    <property type="term" value="F:DNA-binding transcription factor activity"/>
    <property type="evidence" value="ECO:0007669"/>
    <property type="project" value="InterPro"/>
</dbReference>
<evidence type="ECO:0000259" key="4">
    <source>
        <dbReference type="PROSITE" id="PS50995"/>
    </source>
</evidence>
<dbReference type="PRINTS" id="PR00598">
    <property type="entry name" value="HTHMARR"/>
</dbReference>
<organism evidence="5 6">
    <name type="scientific">Ktedonospora formicarum</name>
    <dbReference type="NCBI Taxonomy" id="2778364"/>
    <lineage>
        <taxon>Bacteria</taxon>
        <taxon>Bacillati</taxon>
        <taxon>Chloroflexota</taxon>
        <taxon>Ktedonobacteria</taxon>
        <taxon>Ktedonobacterales</taxon>
        <taxon>Ktedonobacteraceae</taxon>
        <taxon>Ktedonospora</taxon>
    </lineage>
</organism>
<dbReference type="GO" id="GO:0003677">
    <property type="term" value="F:DNA binding"/>
    <property type="evidence" value="ECO:0007669"/>
    <property type="project" value="UniProtKB-KW"/>
</dbReference>
<evidence type="ECO:0000256" key="2">
    <source>
        <dbReference type="ARBA" id="ARBA00023125"/>
    </source>
</evidence>
<dbReference type="PROSITE" id="PS50995">
    <property type="entry name" value="HTH_MARR_2"/>
    <property type="match status" value="1"/>
</dbReference>
<dbReference type="Proteomes" id="UP000612362">
    <property type="component" value="Unassembled WGS sequence"/>
</dbReference>
<keyword evidence="3" id="KW-0804">Transcription</keyword>
<dbReference type="RefSeq" id="WP_220195268.1">
    <property type="nucleotide sequence ID" value="NZ_BNJF01000002.1"/>
</dbReference>
<accession>A0A8J3HZ59</accession>
<feature type="domain" description="HTH marR-type" evidence="4">
    <location>
        <begin position="12"/>
        <end position="148"/>
    </location>
</feature>
<evidence type="ECO:0000256" key="3">
    <source>
        <dbReference type="ARBA" id="ARBA00023163"/>
    </source>
</evidence>
<gene>
    <name evidence="5" type="ORF">KSX_40090</name>
</gene>
<evidence type="ECO:0000313" key="6">
    <source>
        <dbReference type="Proteomes" id="UP000612362"/>
    </source>
</evidence>
<reference evidence="5" key="1">
    <citation type="submission" date="2020-10" db="EMBL/GenBank/DDBJ databases">
        <title>Taxonomic study of unclassified bacteria belonging to the class Ktedonobacteria.</title>
        <authorList>
            <person name="Yabe S."/>
            <person name="Wang C.M."/>
            <person name="Zheng Y."/>
            <person name="Sakai Y."/>
            <person name="Cavaletti L."/>
            <person name="Monciardini P."/>
            <person name="Donadio S."/>
        </authorList>
    </citation>
    <scope>NUCLEOTIDE SEQUENCE</scope>
    <source>
        <strain evidence="5">SOSP1-1</strain>
    </source>
</reference>
<dbReference type="InterPro" id="IPR036390">
    <property type="entry name" value="WH_DNA-bd_sf"/>
</dbReference>
<keyword evidence="2" id="KW-0238">DNA-binding</keyword>
<sequence>MSRNSMEPSPNDVHVLGTLVATAHILRRYFDARLADQKLSTKLSDSRLRLLLAVEDAGQIRMSDLATSLGIRARTVTALVDALEQEDMLSRLPDPTDRRATLLVLTKAAQAHFQQVRLLQQQLSEDVLASLTADERVQLDLLLKRLQHVLTRKMRAERDEDKK</sequence>
<dbReference type="EMBL" id="BNJF01000002">
    <property type="protein sequence ID" value="GHO45846.1"/>
    <property type="molecule type" value="Genomic_DNA"/>
</dbReference>
<name>A0A8J3HZ59_9CHLR</name>
<dbReference type="InterPro" id="IPR036388">
    <property type="entry name" value="WH-like_DNA-bd_sf"/>
</dbReference>
<keyword evidence="1" id="KW-0805">Transcription regulation</keyword>
<dbReference type="SMART" id="SM00347">
    <property type="entry name" value="HTH_MARR"/>
    <property type="match status" value="1"/>
</dbReference>
<dbReference type="PANTHER" id="PTHR42756">
    <property type="entry name" value="TRANSCRIPTIONAL REGULATOR, MARR"/>
    <property type="match status" value="1"/>
</dbReference>
<dbReference type="Gene3D" id="1.10.10.10">
    <property type="entry name" value="Winged helix-like DNA-binding domain superfamily/Winged helix DNA-binding domain"/>
    <property type="match status" value="1"/>
</dbReference>
<dbReference type="Pfam" id="PF01047">
    <property type="entry name" value="MarR"/>
    <property type="match status" value="1"/>
</dbReference>
<evidence type="ECO:0000313" key="5">
    <source>
        <dbReference type="EMBL" id="GHO45846.1"/>
    </source>
</evidence>
<dbReference type="PANTHER" id="PTHR42756:SF1">
    <property type="entry name" value="TRANSCRIPTIONAL REPRESSOR OF EMRAB OPERON"/>
    <property type="match status" value="1"/>
</dbReference>
<dbReference type="SUPFAM" id="SSF46785">
    <property type="entry name" value="Winged helix' DNA-binding domain"/>
    <property type="match status" value="1"/>
</dbReference>
<dbReference type="InterPro" id="IPR000835">
    <property type="entry name" value="HTH_MarR-typ"/>
</dbReference>